<feature type="signal peptide" evidence="2">
    <location>
        <begin position="1"/>
        <end position="27"/>
    </location>
</feature>
<evidence type="ECO:0000313" key="3">
    <source>
        <dbReference type="EMBL" id="MCB5179269.1"/>
    </source>
</evidence>
<accession>A0ABS8B3S6</accession>
<evidence type="ECO:0000256" key="2">
    <source>
        <dbReference type="SAM" id="SignalP"/>
    </source>
</evidence>
<proteinExistence type="predicted"/>
<feature type="chain" id="PRO_5047528050" description="Secreted protein" evidence="2">
    <location>
        <begin position="28"/>
        <end position="188"/>
    </location>
</feature>
<evidence type="ECO:0000256" key="1">
    <source>
        <dbReference type="SAM" id="MobiDB-lite"/>
    </source>
</evidence>
<reference evidence="3 4" key="1">
    <citation type="submission" date="2021-10" db="EMBL/GenBank/DDBJ databases">
        <title>Streptomyces sp. strain SMC 277, a novel streptomycete isolated from soil.</title>
        <authorList>
            <person name="Chanama M."/>
        </authorList>
    </citation>
    <scope>NUCLEOTIDE SEQUENCE [LARGE SCALE GENOMIC DNA]</scope>
    <source>
        <strain evidence="3 4">SMC 277</strain>
    </source>
</reference>
<evidence type="ECO:0000313" key="4">
    <source>
        <dbReference type="Proteomes" id="UP001199054"/>
    </source>
</evidence>
<gene>
    <name evidence="3" type="ORF">LG632_07680</name>
</gene>
<dbReference type="Proteomes" id="UP001199054">
    <property type="component" value="Unassembled WGS sequence"/>
</dbReference>
<evidence type="ECO:0008006" key="5">
    <source>
        <dbReference type="Google" id="ProtNLM"/>
    </source>
</evidence>
<dbReference type="RefSeq" id="WP_226726088.1">
    <property type="nucleotide sequence ID" value="NZ_JAJAUY010000019.1"/>
</dbReference>
<keyword evidence="4" id="KW-1185">Reference proteome</keyword>
<comment type="caution">
    <text evidence="3">The sequence shown here is derived from an EMBL/GenBank/DDBJ whole genome shotgun (WGS) entry which is preliminary data.</text>
</comment>
<keyword evidence="2" id="KW-0732">Signal</keyword>
<protein>
    <recommendedName>
        <fullName evidence="5">Secreted protein</fullName>
    </recommendedName>
</protein>
<sequence length="188" mass="19002">MKSRTRRLTAMCPLVAVSLGVGPAAVADLAAPSAVVTAGSCTVKPSDDGTTVTVTGTGFVGTGGAGLRGSSGNFEGLGNLDGLDPPGAFTRSGLPPGDYLVQAQVGTVVHCKAVRADKETNKELVRAARDRGFADGVKAGKAAAQESCDNAMPKPKKQPGLTAQDEAVEKAYEQGFLAGATSAFDKFC</sequence>
<feature type="region of interest" description="Disordered" evidence="1">
    <location>
        <begin position="144"/>
        <end position="163"/>
    </location>
</feature>
<name>A0ABS8B3S6_9ACTN</name>
<dbReference type="EMBL" id="JAJAUY010000019">
    <property type="protein sequence ID" value="MCB5179269.1"/>
    <property type="molecule type" value="Genomic_DNA"/>
</dbReference>
<organism evidence="3 4">
    <name type="scientific">Streptomyces antimicrobicus</name>
    <dbReference type="NCBI Taxonomy" id="2883108"/>
    <lineage>
        <taxon>Bacteria</taxon>
        <taxon>Bacillati</taxon>
        <taxon>Actinomycetota</taxon>
        <taxon>Actinomycetes</taxon>
        <taxon>Kitasatosporales</taxon>
        <taxon>Streptomycetaceae</taxon>
        <taxon>Streptomyces</taxon>
    </lineage>
</organism>